<dbReference type="PANTHER" id="PTHR30432:SF1">
    <property type="entry name" value="DNA-BINDING TRANSCRIPTIONAL DUAL REGULATOR MODE"/>
    <property type="match status" value="1"/>
</dbReference>
<evidence type="ECO:0000259" key="1">
    <source>
        <dbReference type="Pfam" id="PF00126"/>
    </source>
</evidence>
<dbReference type="SUPFAM" id="SSF46785">
    <property type="entry name" value="Winged helix' DNA-binding domain"/>
    <property type="match status" value="1"/>
</dbReference>
<evidence type="ECO:0000313" key="3">
    <source>
        <dbReference type="Proteomes" id="UP000494365"/>
    </source>
</evidence>
<reference evidence="2 3" key="1">
    <citation type="submission" date="2020-04" db="EMBL/GenBank/DDBJ databases">
        <authorList>
            <person name="De Canck E."/>
        </authorList>
    </citation>
    <scope>NUCLEOTIDE SEQUENCE [LARGE SCALE GENOMIC DNA]</scope>
    <source>
        <strain evidence="2 3">LMG 28614</strain>
    </source>
</reference>
<accession>A0A6S7B253</accession>
<dbReference type="GO" id="GO:0003700">
    <property type="term" value="F:DNA-binding transcription factor activity"/>
    <property type="evidence" value="ECO:0007669"/>
    <property type="project" value="InterPro"/>
</dbReference>
<proteinExistence type="predicted"/>
<dbReference type="InterPro" id="IPR000847">
    <property type="entry name" value="LysR_HTH_N"/>
</dbReference>
<name>A0A6S7B253_9BURK</name>
<dbReference type="Proteomes" id="UP000494365">
    <property type="component" value="Unassembled WGS sequence"/>
</dbReference>
<dbReference type="InterPro" id="IPR051815">
    <property type="entry name" value="Molybdate_resp_trans_reg"/>
</dbReference>
<keyword evidence="3" id="KW-1185">Reference proteome</keyword>
<dbReference type="PANTHER" id="PTHR30432">
    <property type="entry name" value="TRANSCRIPTIONAL REGULATOR MODE"/>
    <property type="match status" value="1"/>
</dbReference>
<dbReference type="Pfam" id="PF00126">
    <property type="entry name" value="HTH_1"/>
    <property type="match status" value="1"/>
</dbReference>
<gene>
    <name evidence="2" type="ORF">LMG28614_02107</name>
</gene>
<sequence>MNGTPSFPSRSDASGEPLELRGSVWLRAGRETLGGAARIALLAAIRETGSITGAAKAVGMSYKAAWDAIDTMNNLAGP</sequence>
<dbReference type="Gene3D" id="1.10.10.10">
    <property type="entry name" value="Winged helix-like DNA-binding domain superfamily/Winged helix DNA-binding domain"/>
    <property type="match status" value="1"/>
</dbReference>
<dbReference type="InterPro" id="IPR036388">
    <property type="entry name" value="WH-like_DNA-bd_sf"/>
</dbReference>
<dbReference type="EMBL" id="CADIKK010000008">
    <property type="protein sequence ID" value="CAB3785336.1"/>
    <property type="molecule type" value="Genomic_DNA"/>
</dbReference>
<evidence type="ECO:0000313" key="2">
    <source>
        <dbReference type="EMBL" id="CAB3785336.1"/>
    </source>
</evidence>
<dbReference type="InterPro" id="IPR036390">
    <property type="entry name" value="WH_DNA-bd_sf"/>
</dbReference>
<organism evidence="2 3">
    <name type="scientific">Paraburkholderia ultramafica</name>
    <dbReference type="NCBI Taxonomy" id="1544867"/>
    <lineage>
        <taxon>Bacteria</taxon>
        <taxon>Pseudomonadati</taxon>
        <taxon>Pseudomonadota</taxon>
        <taxon>Betaproteobacteria</taxon>
        <taxon>Burkholderiales</taxon>
        <taxon>Burkholderiaceae</taxon>
        <taxon>Paraburkholderia</taxon>
    </lineage>
</organism>
<feature type="domain" description="HTH lysR-type" evidence="1">
    <location>
        <begin position="39"/>
        <end position="74"/>
    </location>
</feature>
<dbReference type="AlphaFoldDB" id="A0A6S7B253"/>
<protein>
    <recommendedName>
        <fullName evidence="1">HTH lysR-type domain-containing protein</fullName>
    </recommendedName>
</protein>